<dbReference type="EC" id="4.-.-.-" evidence="3"/>
<evidence type="ECO:0000256" key="1">
    <source>
        <dbReference type="ARBA" id="ARBA00008206"/>
    </source>
</evidence>
<evidence type="ECO:0000313" key="4">
    <source>
        <dbReference type="EMBL" id="MEK0186819.1"/>
    </source>
</evidence>
<accession>A0ABU8YQW4</accession>
<comment type="function">
    <text evidence="3">Covalently attaches a chromophore to Cys residue(s) of phycobiliproteins.</text>
</comment>
<proteinExistence type="inferred from homology"/>
<dbReference type="RefSeq" id="WP_340524761.1">
    <property type="nucleotide sequence ID" value="NZ_JBBLXS010000262.1"/>
</dbReference>
<keyword evidence="5" id="KW-1185">Reference proteome</keyword>
<organism evidence="4 5">
    <name type="scientific">Microcoleus anatoxicus PTRS2</name>
    <dbReference type="NCBI Taxonomy" id="2705321"/>
    <lineage>
        <taxon>Bacteria</taxon>
        <taxon>Bacillati</taxon>
        <taxon>Cyanobacteriota</taxon>
        <taxon>Cyanophyceae</taxon>
        <taxon>Oscillatoriophycideae</taxon>
        <taxon>Oscillatoriales</taxon>
        <taxon>Microcoleaceae</taxon>
        <taxon>Microcoleus</taxon>
        <taxon>Microcoleus anatoxicus</taxon>
    </lineage>
</organism>
<evidence type="ECO:0000313" key="5">
    <source>
        <dbReference type="Proteomes" id="UP001384579"/>
    </source>
</evidence>
<gene>
    <name evidence="3" type="primary">cpcT</name>
    <name evidence="4" type="ORF">WMG39_18470</name>
</gene>
<evidence type="ECO:0000256" key="2">
    <source>
        <dbReference type="ARBA" id="ARBA00023239"/>
    </source>
</evidence>
<dbReference type="InterPro" id="IPR038672">
    <property type="entry name" value="CpcT/CpeT_sf"/>
</dbReference>
<dbReference type="GO" id="GO:0016829">
    <property type="term" value="F:lyase activity"/>
    <property type="evidence" value="ECO:0007669"/>
    <property type="project" value="UniProtKB-KW"/>
</dbReference>
<dbReference type="PANTHER" id="PTHR35137">
    <property type="entry name" value="CHROMOPHORE LYASE CRL, CHLOROPLASTIC"/>
    <property type="match status" value="1"/>
</dbReference>
<comment type="similarity">
    <text evidence="1 3">Belongs to the CpcT/CpeT biliprotein lyase family.</text>
</comment>
<protein>
    <recommendedName>
        <fullName evidence="3">Chromophore lyase CpcT/CpeT</fullName>
        <ecNumber evidence="3">4.-.-.-</ecNumber>
    </recommendedName>
</protein>
<sequence>MTLSPELIALAKYMAGDFDNREQALAEPVWYVHLRFWQRPVPIGLFSEPSIALFAEQANILELDKPYRPRIVQLRQSQTAPGLLEAQYYMFKDIEAIKGAGRNPDLLGKVNREEIQLLPGCTLSVAVDNLGPNRYRFRASLPVGTPCCFAYGGQNYQVDLGFEASATEFLSYDKGIDPKTGKAIWGALMGPFRFVKRQDFASEILL</sequence>
<reference evidence="4 5" key="1">
    <citation type="journal article" date="2020" name="Harmful Algae">
        <title>Molecular and morphological characterization of a novel dihydroanatoxin-a producing Microcoleus species (cyanobacteria) from the Russian River, California, USA.</title>
        <authorList>
            <person name="Conklin K.Y."/>
            <person name="Stancheva R."/>
            <person name="Otten T.G."/>
            <person name="Fadness R."/>
            <person name="Boyer G.L."/>
            <person name="Read B."/>
            <person name="Zhang X."/>
            <person name="Sheath R.G."/>
        </authorList>
    </citation>
    <scope>NUCLEOTIDE SEQUENCE [LARGE SCALE GENOMIC DNA]</scope>
    <source>
        <strain evidence="4 5">PTRS2</strain>
    </source>
</reference>
<dbReference type="Proteomes" id="UP001384579">
    <property type="component" value="Unassembled WGS sequence"/>
</dbReference>
<name>A0ABU8YQW4_9CYAN</name>
<comment type="caution">
    <text evidence="4">The sequence shown here is derived from an EMBL/GenBank/DDBJ whole genome shotgun (WGS) entry which is preliminary data.</text>
</comment>
<dbReference type="Gene3D" id="2.40.128.590">
    <property type="entry name" value="CpcT/CpeT domain"/>
    <property type="match status" value="1"/>
</dbReference>
<dbReference type="HAMAP" id="MF_01460">
    <property type="entry name" value="Chrphore_lyase_CpxT"/>
    <property type="match status" value="1"/>
</dbReference>
<dbReference type="InterPro" id="IPR010404">
    <property type="entry name" value="CpcT/CpeT"/>
</dbReference>
<keyword evidence="2 3" id="KW-0456">Lyase</keyword>
<evidence type="ECO:0000256" key="3">
    <source>
        <dbReference type="HAMAP-Rule" id="MF_01460"/>
    </source>
</evidence>
<dbReference type="CDD" id="cd16338">
    <property type="entry name" value="CpcT"/>
    <property type="match status" value="1"/>
</dbReference>
<dbReference type="PANTHER" id="PTHR35137:SF1">
    <property type="entry name" value="CHROMOPHORE LYASE CRL, CHLOROPLASTIC"/>
    <property type="match status" value="1"/>
</dbReference>
<dbReference type="EMBL" id="JBBLXS010000262">
    <property type="protein sequence ID" value="MEK0186819.1"/>
    <property type="molecule type" value="Genomic_DNA"/>
</dbReference>
<dbReference type="Pfam" id="PF06206">
    <property type="entry name" value="CpeT"/>
    <property type="match status" value="1"/>
</dbReference>